<name>A0ABS4IAK8_9BACI</name>
<reference evidence="1 2" key="1">
    <citation type="submission" date="2021-03" db="EMBL/GenBank/DDBJ databases">
        <title>Genomic Encyclopedia of Type Strains, Phase IV (KMG-IV): sequencing the most valuable type-strain genomes for metagenomic binning, comparative biology and taxonomic classification.</title>
        <authorList>
            <person name="Goeker M."/>
        </authorList>
    </citation>
    <scope>NUCLEOTIDE SEQUENCE [LARGE SCALE GENOMIC DNA]</scope>
    <source>
        <strain evidence="1 2">DSM 25609</strain>
    </source>
</reference>
<proteinExistence type="predicted"/>
<dbReference type="RefSeq" id="WP_209461217.1">
    <property type="nucleotide sequence ID" value="NZ_CP110224.1"/>
</dbReference>
<protein>
    <recommendedName>
        <fullName evidence="3">BppU N-terminal domain-containing protein</fullName>
    </recommendedName>
</protein>
<keyword evidence="2" id="KW-1185">Reference proteome</keyword>
<comment type="caution">
    <text evidence="1">The sequence shown here is derived from an EMBL/GenBank/DDBJ whole genome shotgun (WGS) entry which is preliminary data.</text>
</comment>
<dbReference type="Proteomes" id="UP001519345">
    <property type="component" value="Unassembled WGS sequence"/>
</dbReference>
<evidence type="ECO:0000313" key="1">
    <source>
        <dbReference type="EMBL" id="MBP1967968.1"/>
    </source>
</evidence>
<evidence type="ECO:0000313" key="2">
    <source>
        <dbReference type="Proteomes" id="UP001519345"/>
    </source>
</evidence>
<accession>A0ABS4IAK8</accession>
<sequence>MTVHIKQYDSRYAIEATLSNESGAVDLTNTTIKFSMHSYSGSKVINRVAEIKDANNEVVWAILQGTDTAEAGMFKGEFTATFADGRKATFPSKDYVRINIQKGLGGE</sequence>
<evidence type="ECO:0008006" key="3">
    <source>
        <dbReference type="Google" id="ProtNLM"/>
    </source>
</evidence>
<gene>
    <name evidence="1" type="ORF">J2Z83_000060</name>
</gene>
<organism evidence="1 2">
    <name type="scientific">Virgibacillus natechei</name>
    <dbReference type="NCBI Taxonomy" id="1216297"/>
    <lineage>
        <taxon>Bacteria</taxon>
        <taxon>Bacillati</taxon>
        <taxon>Bacillota</taxon>
        <taxon>Bacilli</taxon>
        <taxon>Bacillales</taxon>
        <taxon>Bacillaceae</taxon>
        <taxon>Virgibacillus</taxon>
    </lineage>
</organism>
<dbReference type="EMBL" id="JAGGKX010000001">
    <property type="protein sequence ID" value="MBP1967968.1"/>
    <property type="molecule type" value="Genomic_DNA"/>
</dbReference>